<dbReference type="Gene3D" id="1.10.1900.20">
    <property type="entry name" value="Ribosomal protein L20"/>
    <property type="match status" value="1"/>
</dbReference>
<keyword evidence="3 5" id="KW-0687">Ribonucleoprotein</keyword>
<keyword evidence="5 6" id="KW-0699">rRNA-binding</keyword>
<evidence type="ECO:0000256" key="3">
    <source>
        <dbReference type="ARBA" id="ARBA00023274"/>
    </source>
</evidence>
<dbReference type="Pfam" id="PF00453">
    <property type="entry name" value="Ribosomal_L20"/>
    <property type="match status" value="1"/>
</dbReference>
<dbReference type="PRINTS" id="PR00062">
    <property type="entry name" value="RIBOSOMALL20"/>
</dbReference>
<keyword evidence="5 6" id="KW-0694">RNA-binding</keyword>
<comment type="function">
    <text evidence="5 6">Binds directly to 23S ribosomal RNA and is necessary for the in vitro assembly process of the 50S ribosomal subunit. It is not involved in the protein synthesizing functions of that subunit.</text>
</comment>
<dbReference type="SUPFAM" id="SSF74731">
    <property type="entry name" value="Ribosomal protein L20"/>
    <property type="match status" value="1"/>
</dbReference>
<dbReference type="GO" id="GO:0000027">
    <property type="term" value="P:ribosomal large subunit assembly"/>
    <property type="evidence" value="ECO:0007669"/>
    <property type="project" value="UniProtKB-UniRule"/>
</dbReference>
<evidence type="ECO:0000313" key="7">
    <source>
        <dbReference type="EMBL" id="EKE26062.1"/>
    </source>
</evidence>
<protein>
    <recommendedName>
        <fullName evidence="4 5">Large ribosomal subunit protein bL20</fullName>
    </recommendedName>
</protein>
<comment type="caution">
    <text evidence="7">The sequence shown here is derived from an EMBL/GenBank/DDBJ whole genome shotgun (WGS) entry which is preliminary data.</text>
</comment>
<gene>
    <name evidence="5 7" type="primary">rplT</name>
    <name evidence="7" type="ORF">ACD_4C00457G0008</name>
</gene>
<dbReference type="GO" id="GO:0006412">
    <property type="term" value="P:translation"/>
    <property type="evidence" value="ECO:0007669"/>
    <property type="project" value="InterPro"/>
</dbReference>
<comment type="similarity">
    <text evidence="1 5 6">Belongs to the bacterial ribosomal protein bL20 family.</text>
</comment>
<dbReference type="InterPro" id="IPR035566">
    <property type="entry name" value="Ribosomal_protein_bL20_C"/>
</dbReference>
<dbReference type="GO" id="GO:0019843">
    <property type="term" value="F:rRNA binding"/>
    <property type="evidence" value="ECO:0007669"/>
    <property type="project" value="UniProtKB-UniRule"/>
</dbReference>
<dbReference type="Gene3D" id="6.10.160.10">
    <property type="match status" value="1"/>
</dbReference>
<organism evidence="7">
    <name type="scientific">uncultured bacterium</name>
    <name type="common">gcode 4</name>
    <dbReference type="NCBI Taxonomy" id="1234023"/>
    <lineage>
        <taxon>Bacteria</taxon>
        <taxon>environmental samples</taxon>
    </lineage>
</organism>
<dbReference type="HAMAP" id="MF_00382">
    <property type="entry name" value="Ribosomal_bL20"/>
    <property type="match status" value="1"/>
</dbReference>
<dbReference type="NCBIfam" id="TIGR01032">
    <property type="entry name" value="rplT_bact"/>
    <property type="match status" value="1"/>
</dbReference>
<reference evidence="7" key="1">
    <citation type="journal article" date="2012" name="Science">
        <title>Fermentation, hydrogen, and sulfur metabolism in multiple uncultivated bacterial phyla.</title>
        <authorList>
            <person name="Wrighton K.C."/>
            <person name="Thomas B.C."/>
            <person name="Sharon I."/>
            <person name="Miller C.S."/>
            <person name="Castelle C.J."/>
            <person name="VerBerkmoes N.C."/>
            <person name="Wilkins M.J."/>
            <person name="Hettich R.L."/>
            <person name="Lipton M.S."/>
            <person name="Williams K.H."/>
            <person name="Long P.E."/>
            <person name="Banfield J.F."/>
        </authorList>
    </citation>
    <scope>NUCLEOTIDE SEQUENCE [LARGE SCALE GENOMIC DNA]</scope>
</reference>
<name>K2FW09_9BACT</name>
<dbReference type="CDD" id="cd07026">
    <property type="entry name" value="Ribosomal_L20"/>
    <property type="match status" value="1"/>
</dbReference>
<evidence type="ECO:0000256" key="2">
    <source>
        <dbReference type="ARBA" id="ARBA00022980"/>
    </source>
</evidence>
<dbReference type="AlphaFoldDB" id="K2FW09"/>
<proteinExistence type="inferred from homology"/>
<keyword evidence="2 5" id="KW-0689">Ribosomal protein</keyword>
<accession>K2FW09</accession>
<evidence type="ECO:0000256" key="1">
    <source>
        <dbReference type="ARBA" id="ARBA00007698"/>
    </source>
</evidence>
<dbReference type="EMBL" id="AMFJ01000973">
    <property type="protein sequence ID" value="EKE26062.1"/>
    <property type="molecule type" value="Genomic_DNA"/>
</dbReference>
<dbReference type="GO" id="GO:0003735">
    <property type="term" value="F:structural constituent of ribosome"/>
    <property type="evidence" value="ECO:0007669"/>
    <property type="project" value="InterPro"/>
</dbReference>
<sequence>MTRVKRGLMTKKRHKNLISKVKWFRMMNGNVFSRAKNALAKAWTNAYIWRKLKKRDFRSLWTIRINNAARELWMTYSTFIHALNVKQVKLDRKALSNLAIAYPEVFKNIVDFVK</sequence>
<evidence type="ECO:0000256" key="6">
    <source>
        <dbReference type="RuleBase" id="RU000560"/>
    </source>
</evidence>
<dbReference type="FunFam" id="1.10.1900.20:FF:000001">
    <property type="entry name" value="50S ribosomal protein L20"/>
    <property type="match status" value="1"/>
</dbReference>
<evidence type="ECO:0000256" key="5">
    <source>
        <dbReference type="HAMAP-Rule" id="MF_00382"/>
    </source>
</evidence>
<evidence type="ECO:0000256" key="4">
    <source>
        <dbReference type="ARBA" id="ARBA00035172"/>
    </source>
</evidence>
<dbReference type="GO" id="GO:0005840">
    <property type="term" value="C:ribosome"/>
    <property type="evidence" value="ECO:0007669"/>
    <property type="project" value="UniProtKB-KW"/>
</dbReference>
<dbReference type="InterPro" id="IPR005813">
    <property type="entry name" value="Ribosomal_bL20"/>
</dbReference>
<dbReference type="PANTHER" id="PTHR10986">
    <property type="entry name" value="39S RIBOSOMAL PROTEIN L20"/>
    <property type="match status" value="1"/>
</dbReference>
<dbReference type="GO" id="GO:1990904">
    <property type="term" value="C:ribonucleoprotein complex"/>
    <property type="evidence" value="ECO:0007669"/>
    <property type="project" value="UniProtKB-KW"/>
</dbReference>